<dbReference type="RefSeq" id="WP_110131750.1">
    <property type="nucleotide sequence ID" value="NZ_QHJQ01000009.1"/>
</dbReference>
<dbReference type="Proteomes" id="UP000247099">
    <property type="component" value="Unassembled WGS sequence"/>
</dbReference>
<evidence type="ECO:0000313" key="3">
    <source>
        <dbReference type="Proteomes" id="UP000247099"/>
    </source>
</evidence>
<protein>
    <submittedName>
        <fullName evidence="2">Uncharacterized protein</fullName>
    </submittedName>
</protein>
<evidence type="ECO:0000313" key="2">
    <source>
        <dbReference type="EMBL" id="PXA03462.1"/>
    </source>
</evidence>
<feature type="region of interest" description="Disordered" evidence="1">
    <location>
        <begin position="47"/>
        <end position="67"/>
    </location>
</feature>
<organism evidence="2 3">
    <name type="scientific">Coraliomargarita sinensis</name>
    <dbReference type="NCBI Taxonomy" id="2174842"/>
    <lineage>
        <taxon>Bacteria</taxon>
        <taxon>Pseudomonadati</taxon>
        <taxon>Verrucomicrobiota</taxon>
        <taxon>Opitutia</taxon>
        <taxon>Puniceicoccales</taxon>
        <taxon>Coraliomargaritaceae</taxon>
        <taxon>Coraliomargarita</taxon>
    </lineage>
</organism>
<name>A0A317ZF45_9BACT</name>
<sequence length="67" mass="7823">MYRILLIPLLVTILLLLLLLVAALVGKRRTRSRDKELNGDYIYRKEPHADQVTEHPNRLEDNDITRG</sequence>
<dbReference type="InParanoid" id="A0A317ZF45"/>
<proteinExistence type="predicted"/>
<dbReference type="EMBL" id="QHJQ01000009">
    <property type="protein sequence ID" value="PXA03462.1"/>
    <property type="molecule type" value="Genomic_DNA"/>
</dbReference>
<comment type="caution">
    <text evidence="2">The sequence shown here is derived from an EMBL/GenBank/DDBJ whole genome shotgun (WGS) entry which is preliminary data.</text>
</comment>
<dbReference type="AlphaFoldDB" id="A0A317ZF45"/>
<accession>A0A317ZF45</accession>
<reference evidence="2 3" key="1">
    <citation type="submission" date="2018-05" db="EMBL/GenBank/DDBJ databases">
        <title>Coraliomargarita sinensis sp. nov., isolated from a marine solar saltern.</title>
        <authorList>
            <person name="Zhou L.Y."/>
        </authorList>
    </citation>
    <scope>NUCLEOTIDE SEQUENCE [LARGE SCALE GENOMIC DNA]</scope>
    <source>
        <strain evidence="2 3">WN38</strain>
    </source>
</reference>
<keyword evidence="3" id="KW-1185">Reference proteome</keyword>
<gene>
    <name evidence="2" type="ORF">DDZ13_12275</name>
</gene>
<evidence type="ECO:0000256" key="1">
    <source>
        <dbReference type="SAM" id="MobiDB-lite"/>
    </source>
</evidence>